<sequence>MTPAFGSTKKLLAVSGTRATRARPTRAVAARFVATGLVLLASLAACSRSARQPKPAATLSNSPQAAAAFAPIREQWRNRKLDRAAIVEFIKRYPTDGAVPLAKVYDAFALIEAGQPLQADGVLATLENQPPGTTRDLATVAKARALRLQGAPQSALDSLRPLVGKIIDDADREIFLEELALAALAARDDYEALAYLDAWLRGAGEDDREIVRQKIGQIIDGLPRGVLEQTYRAMRERGTASGYGPETQRLVAARLAHIAVDTNDAALARWLLDVSGTSAAQAGGDAGLELGELATSRRGISIVSGKTVGLLLPTRNRELRDEAADVVRGVSWALDLPRSAGSATGVRLVTRDDGEGEGGTRAAMEELAGEGASVIIGGFDRKSADRASAWSEQSGVPVLLLSAPSAAHMPKNSAIVLGERVERELTMLVEALARHGVKTSAFVADTIEDESAGKAAEAKNGLVLLPPARCDLALAEAGKTRFPVPAWFASGAQGWLVSGPSGCASDLLRDVRRVLEQRPRSAEGKPMALTLEAGVPPSEVPKGVLVLSASAGLVPVAATRPEEAHDDDVRQFMERFGVRPTYWTAIGRDAGVLARTALAPLPADSATDVQGVTQRRAIVQAGLLAARVRLWTTDDMGVGKDRVLPRALRLVTWTPPK</sequence>
<evidence type="ECO:0000313" key="1">
    <source>
        <dbReference type="EMBL" id="AKU97167.1"/>
    </source>
</evidence>
<dbReference type="STRING" id="1391654.AKJ09_03831"/>
<dbReference type="KEGG" id="llu:AKJ09_03831"/>
<dbReference type="SUPFAM" id="SSF53822">
    <property type="entry name" value="Periplasmic binding protein-like I"/>
    <property type="match status" value="1"/>
</dbReference>
<protein>
    <submittedName>
        <fullName evidence="1">Uncharacterized protein</fullName>
    </submittedName>
</protein>
<reference evidence="1 2" key="1">
    <citation type="submission" date="2015-08" db="EMBL/GenBank/DDBJ databases">
        <authorList>
            <person name="Babu N.S."/>
            <person name="Beckwith C.J."/>
            <person name="Beseler K.G."/>
            <person name="Brison A."/>
            <person name="Carone J.V."/>
            <person name="Caskin T.P."/>
            <person name="Diamond M."/>
            <person name="Durham M.E."/>
            <person name="Foxe J.M."/>
            <person name="Go M."/>
            <person name="Henderson B.A."/>
            <person name="Jones I.B."/>
            <person name="McGettigan J.A."/>
            <person name="Micheletti S.J."/>
            <person name="Nasrallah M.E."/>
            <person name="Ortiz D."/>
            <person name="Piller C.R."/>
            <person name="Privatt S.R."/>
            <person name="Schneider S.L."/>
            <person name="Sharp S."/>
            <person name="Smith T.C."/>
            <person name="Stanton J.D."/>
            <person name="Ullery H.E."/>
            <person name="Wilson R.J."/>
            <person name="Serrano M.G."/>
            <person name="Buck G."/>
            <person name="Lee V."/>
            <person name="Wang Y."/>
            <person name="Carvalho R."/>
            <person name="Voegtly L."/>
            <person name="Shi R."/>
            <person name="Duckworth R."/>
            <person name="Johnson A."/>
            <person name="Loviza R."/>
            <person name="Walstead R."/>
            <person name="Shah Z."/>
            <person name="Kiflezghi M."/>
            <person name="Wade K."/>
            <person name="Ball S.L."/>
            <person name="Bradley K.W."/>
            <person name="Asai D.J."/>
            <person name="Bowman C.A."/>
            <person name="Russell D.A."/>
            <person name="Pope W.H."/>
            <person name="Jacobs-Sera D."/>
            <person name="Hendrix R.W."/>
            <person name="Hatfull G.F."/>
        </authorList>
    </citation>
    <scope>NUCLEOTIDE SEQUENCE [LARGE SCALE GENOMIC DNA]</scope>
    <source>
        <strain evidence="1 2">DSM 27648</strain>
    </source>
</reference>
<dbReference type="Proteomes" id="UP000064967">
    <property type="component" value="Chromosome"/>
</dbReference>
<keyword evidence="2" id="KW-1185">Reference proteome</keyword>
<name>A0A0K1PUG5_9BACT</name>
<gene>
    <name evidence="1" type="ORF">AKJ09_03831</name>
</gene>
<dbReference type="InterPro" id="IPR028082">
    <property type="entry name" value="Peripla_BP_I"/>
</dbReference>
<organism evidence="1 2">
    <name type="scientific">Labilithrix luteola</name>
    <dbReference type="NCBI Taxonomy" id="1391654"/>
    <lineage>
        <taxon>Bacteria</taxon>
        <taxon>Pseudomonadati</taxon>
        <taxon>Myxococcota</taxon>
        <taxon>Polyangia</taxon>
        <taxon>Polyangiales</taxon>
        <taxon>Labilitrichaceae</taxon>
        <taxon>Labilithrix</taxon>
    </lineage>
</organism>
<dbReference type="AlphaFoldDB" id="A0A0K1PUG5"/>
<proteinExistence type="predicted"/>
<dbReference type="EMBL" id="CP012333">
    <property type="protein sequence ID" value="AKU97167.1"/>
    <property type="molecule type" value="Genomic_DNA"/>
</dbReference>
<dbReference type="Gene3D" id="3.40.50.2300">
    <property type="match status" value="1"/>
</dbReference>
<accession>A0A0K1PUG5</accession>
<evidence type="ECO:0000313" key="2">
    <source>
        <dbReference type="Proteomes" id="UP000064967"/>
    </source>
</evidence>